<dbReference type="PANTHER" id="PTHR32439:SF9">
    <property type="entry name" value="BLR3264 PROTEIN"/>
    <property type="match status" value="1"/>
</dbReference>
<sequence length="399" mass="42680">MSPHNLSQPTPTCATTDPAQLIAHPDRNRGDKCPGTLHLHSAADGKIGRVRFPGGKVTAANWENVAQIATTLGDGTIHITTRGNMQFRGISDDAAFISAVENAGLLPSHEHDKIRNILCSPLHPELWELAEALDNALLTNRLVAGLSGRTLFGIDAGKGDIQSQRVDFGIRRLKAEDSFELILAGEGQGTVLDIHDAISALVFAAEHWQTQRGSKWRLVEDSKAQDNIHALIRHTFTTTATTPSGIIHDTETHRPIGWIDNPDGTVTLGVGLQFGFLSAQVATLLGVIGAHTSITPWSSLVIHNLAEGDAEAVAKVLAPQGLIFDANSPWLKVTACTGAPGCEKSLSNTKQDAALLVSSGEPMRSLVHFSGCDRRCGHPLGHHTEYVATGDGEYEVTTR</sequence>
<dbReference type="InterPro" id="IPR005117">
    <property type="entry name" value="NiRdtase/SiRdtase_haem-b_fer"/>
</dbReference>
<dbReference type="EMBL" id="JAVDYF010000001">
    <property type="protein sequence ID" value="MDR7355632.1"/>
    <property type="molecule type" value="Genomic_DNA"/>
</dbReference>
<evidence type="ECO:0000256" key="5">
    <source>
        <dbReference type="ARBA" id="ARBA00023004"/>
    </source>
</evidence>
<evidence type="ECO:0000256" key="3">
    <source>
        <dbReference type="ARBA" id="ARBA00022723"/>
    </source>
</evidence>
<evidence type="ECO:0000313" key="8">
    <source>
        <dbReference type="EMBL" id="MDR7355632.1"/>
    </source>
</evidence>
<dbReference type="RefSeq" id="WP_277103184.1">
    <property type="nucleotide sequence ID" value="NZ_BAAAJS010000051.1"/>
</dbReference>
<comment type="caution">
    <text evidence="8">The sequence shown here is derived from an EMBL/GenBank/DDBJ whole genome shotgun (WGS) entry which is preliminary data.</text>
</comment>
<keyword evidence="1" id="KW-0004">4Fe-4S</keyword>
<gene>
    <name evidence="8" type="ORF">J2S37_002170</name>
</gene>
<dbReference type="GO" id="GO:0043818">
    <property type="term" value="F:precorrin-3B synthase activity"/>
    <property type="evidence" value="ECO:0007669"/>
    <property type="project" value="UniProtKB-EC"/>
</dbReference>
<evidence type="ECO:0000256" key="2">
    <source>
        <dbReference type="ARBA" id="ARBA00022617"/>
    </source>
</evidence>
<dbReference type="InterPro" id="IPR051329">
    <property type="entry name" value="NIR_SIR_4Fe-4S"/>
</dbReference>
<accession>A0ABU2BAI3</accession>
<keyword evidence="2" id="KW-0349">Heme</keyword>
<reference evidence="8 9" key="1">
    <citation type="submission" date="2023-07" db="EMBL/GenBank/DDBJ databases">
        <title>Sequencing the genomes of 1000 actinobacteria strains.</title>
        <authorList>
            <person name="Klenk H.-P."/>
        </authorList>
    </citation>
    <scope>NUCLEOTIDE SEQUENCE [LARGE SCALE GENOMIC DNA]</scope>
    <source>
        <strain evidence="8 9">DSM 44508</strain>
    </source>
</reference>
<keyword evidence="9" id="KW-1185">Reference proteome</keyword>
<dbReference type="SUPFAM" id="SSF56014">
    <property type="entry name" value="Nitrite and sulphite reductase 4Fe-4S domain-like"/>
    <property type="match status" value="1"/>
</dbReference>
<name>A0ABU2BAI3_9CORY</name>
<organism evidence="8 9">
    <name type="scientific">Corynebacterium felinum</name>
    <dbReference type="NCBI Taxonomy" id="131318"/>
    <lineage>
        <taxon>Bacteria</taxon>
        <taxon>Bacillati</taxon>
        <taxon>Actinomycetota</taxon>
        <taxon>Actinomycetes</taxon>
        <taxon>Mycobacteriales</taxon>
        <taxon>Corynebacteriaceae</taxon>
        <taxon>Corynebacterium</taxon>
    </lineage>
</organism>
<keyword evidence="4 8" id="KW-0560">Oxidoreductase</keyword>
<dbReference type="Gene3D" id="3.90.480.10">
    <property type="entry name" value="Sulfite Reductase Hemoprotein,Domain 2"/>
    <property type="match status" value="1"/>
</dbReference>
<dbReference type="Gene3D" id="3.30.413.10">
    <property type="entry name" value="Sulfite Reductase Hemoprotein, domain 1"/>
    <property type="match status" value="1"/>
</dbReference>
<evidence type="ECO:0000313" key="9">
    <source>
        <dbReference type="Proteomes" id="UP001183619"/>
    </source>
</evidence>
<evidence type="ECO:0000256" key="6">
    <source>
        <dbReference type="ARBA" id="ARBA00023014"/>
    </source>
</evidence>
<keyword evidence="5" id="KW-0408">Iron</keyword>
<evidence type="ECO:0000259" key="7">
    <source>
        <dbReference type="Pfam" id="PF03460"/>
    </source>
</evidence>
<protein>
    <submittedName>
        <fullName evidence="8">Precorrin-3B synthase</fullName>
        <ecNumber evidence="8">1.14.13.83</ecNumber>
    </submittedName>
</protein>
<dbReference type="SUPFAM" id="SSF55124">
    <property type="entry name" value="Nitrite/Sulfite reductase N-terminal domain-like"/>
    <property type="match status" value="2"/>
</dbReference>
<dbReference type="InterPro" id="IPR036136">
    <property type="entry name" value="Nit/Sulf_reduc_fer-like_dom_sf"/>
</dbReference>
<dbReference type="Proteomes" id="UP001183619">
    <property type="component" value="Unassembled WGS sequence"/>
</dbReference>
<dbReference type="Pfam" id="PF03460">
    <property type="entry name" value="NIR_SIR_ferr"/>
    <property type="match status" value="1"/>
</dbReference>
<feature type="domain" description="Nitrite/Sulfite reductase ferredoxin-like" evidence="7">
    <location>
        <begin position="48"/>
        <end position="93"/>
    </location>
</feature>
<evidence type="ECO:0000256" key="1">
    <source>
        <dbReference type="ARBA" id="ARBA00022485"/>
    </source>
</evidence>
<dbReference type="EC" id="1.14.13.83" evidence="8"/>
<keyword evidence="6" id="KW-0411">Iron-sulfur</keyword>
<evidence type="ECO:0000256" key="4">
    <source>
        <dbReference type="ARBA" id="ARBA00023002"/>
    </source>
</evidence>
<keyword evidence="3" id="KW-0479">Metal-binding</keyword>
<dbReference type="InterPro" id="IPR045854">
    <property type="entry name" value="NO2/SO3_Rdtase_4Fe4S_sf"/>
</dbReference>
<proteinExistence type="predicted"/>
<dbReference type="PANTHER" id="PTHR32439">
    <property type="entry name" value="FERREDOXIN--NITRITE REDUCTASE, CHLOROPLASTIC"/>
    <property type="match status" value="1"/>
</dbReference>